<organism evidence="1 2">
    <name type="scientific">Candidatus Woesebacteria bacterium RIFCSPLOWO2_01_FULL_39_25</name>
    <dbReference type="NCBI Taxonomy" id="1802521"/>
    <lineage>
        <taxon>Bacteria</taxon>
        <taxon>Candidatus Woeseibacteriota</taxon>
    </lineage>
</organism>
<evidence type="ECO:0000313" key="2">
    <source>
        <dbReference type="Proteomes" id="UP000176725"/>
    </source>
</evidence>
<name>A0A1F8BMW1_9BACT</name>
<reference evidence="1 2" key="1">
    <citation type="journal article" date="2016" name="Nat. Commun.">
        <title>Thousands of microbial genomes shed light on interconnected biogeochemical processes in an aquifer system.</title>
        <authorList>
            <person name="Anantharaman K."/>
            <person name="Brown C.T."/>
            <person name="Hug L.A."/>
            <person name="Sharon I."/>
            <person name="Castelle C.J."/>
            <person name="Probst A.J."/>
            <person name="Thomas B.C."/>
            <person name="Singh A."/>
            <person name="Wilkins M.J."/>
            <person name="Karaoz U."/>
            <person name="Brodie E.L."/>
            <person name="Williams K.H."/>
            <person name="Hubbard S.S."/>
            <person name="Banfield J.F."/>
        </authorList>
    </citation>
    <scope>NUCLEOTIDE SEQUENCE [LARGE SCALE GENOMIC DNA]</scope>
</reference>
<dbReference type="EMBL" id="MGHH01000007">
    <property type="protein sequence ID" value="OGM64999.1"/>
    <property type="molecule type" value="Genomic_DNA"/>
</dbReference>
<dbReference type="STRING" id="1802521.A2893_05075"/>
<dbReference type="AlphaFoldDB" id="A0A1F8BMW1"/>
<evidence type="ECO:0000313" key="1">
    <source>
        <dbReference type="EMBL" id="OGM64999.1"/>
    </source>
</evidence>
<proteinExistence type="predicted"/>
<accession>A0A1F8BMW1</accession>
<dbReference type="Proteomes" id="UP000176725">
    <property type="component" value="Unassembled WGS sequence"/>
</dbReference>
<comment type="caution">
    <text evidence="1">The sequence shown here is derived from an EMBL/GenBank/DDBJ whole genome shotgun (WGS) entry which is preliminary data.</text>
</comment>
<gene>
    <name evidence="1" type="ORF">A2893_05075</name>
</gene>
<protein>
    <submittedName>
        <fullName evidence="1">Uncharacterized protein</fullName>
    </submittedName>
</protein>
<sequence>MDPENPATEEQRLADFFEQVKRADGTLIPLTGQLTRFGEEILVSARYGSVDSLAKADHLLLVDLFARSADQMLPIGHYDWEVTGNRALGNKNRHGGHLPNTSNAHELADRAWTEEGLKVYDKSLVSYAMEKGGFPYMDQLRETGIVTDEKQWGEPTYQKQGLGSFMIAVSAIVLESKGVETANLGSLTPAAEGVWKKFGQSGGVPVQIGVLIQNNKIDEVLEEFV</sequence>